<dbReference type="OMA" id="HMSLYHL"/>
<dbReference type="AlphaFoldDB" id="D2VIT4"/>
<protein>
    <recommendedName>
        <fullName evidence="3">D-xylose 1-dehydrogenase (NADP(+), D-xylono-1,5-lactone-forming)</fullName>
        <ecNumber evidence="3">1.1.1.179</ecNumber>
    </recommendedName>
    <alternativeName>
        <fullName evidence="4">D-xylose-NADP dehydrogenase</fullName>
    </alternativeName>
</protein>
<evidence type="ECO:0000313" key="9">
    <source>
        <dbReference type="EMBL" id="EFC43407.1"/>
    </source>
</evidence>
<dbReference type="InterPro" id="IPR055170">
    <property type="entry name" value="GFO_IDH_MocA-like_dom"/>
</dbReference>
<dbReference type="STRING" id="5762.D2VIT4"/>
<dbReference type="RefSeq" id="XP_002676151.1">
    <property type="nucleotide sequence ID" value="XM_002676105.1"/>
</dbReference>
<evidence type="ECO:0000256" key="5">
    <source>
        <dbReference type="ARBA" id="ARBA00049233"/>
    </source>
</evidence>
<dbReference type="InterPro" id="IPR036291">
    <property type="entry name" value="NAD(P)-bd_dom_sf"/>
</dbReference>
<keyword evidence="2" id="KW-0560">Oxidoreductase</keyword>
<dbReference type="InterPro" id="IPR000683">
    <property type="entry name" value="Gfo/Idh/MocA-like_OxRdtase_N"/>
</dbReference>
<organism evidence="10">
    <name type="scientific">Naegleria gruberi</name>
    <name type="common">Amoeba</name>
    <dbReference type="NCBI Taxonomy" id="5762"/>
    <lineage>
        <taxon>Eukaryota</taxon>
        <taxon>Discoba</taxon>
        <taxon>Heterolobosea</taxon>
        <taxon>Tetramitia</taxon>
        <taxon>Eutetramitia</taxon>
        <taxon>Vahlkampfiidae</taxon>
        <taxon>Naegleria</taxon>
    </lineage>
</organism>
<comment type="similarity">
    <text evidence="1">Belongs to the Gfo/Idh/MocA family.</text>
</comment>
<dbReference type="PANTHER" id="PTHR22604:SF105">
    <property type="entry name" value="TRANS-1,2-DIHYDROBENZENE-1,2-DIOL DEHYDROGENASE"/>
    <property type="match status" value="1"/>
</dbReference>
<evidence type="ECO:0000256" key="3">
    <source>
        <dbReference type="ARBA" id="ARBA00038984"/>
    </source>
</evidence>
<sequence>MSQTPFTLRFGILSTGAIAMTFCESLLKNDYGPNYSVQVVAVVSRDLERGKQFGEKLKQEDGDMKVYASYDEFFSDENVDIVYVASPHYFHYEHCKMALEAKKHVLCEKAFTINAKEAKELVELARKNNVFLMEGMWTRFFPVSRRIIQLIQEGKIGQVRNINVSLGFVGEKRNSDKNHRLYNIDLGGGALLDCGVYCISAISMITSSLGYKLSKVQSSMHINPETKTDDQCSGLIEFQHENGKPIFGTFNSTFVNECTRTLEISGTDGMIVVNNSFHRPVSFSLIKSTSETFEFSGKGVDYQEGTGFFYEIKHILEMIQQGNIESPIMPLSETISVMEIMDEIRSVHGLIYPKELNELNQQ</sequence>
<evidence type="ECO:0000256" key="1">
    <source>
        <dbReference type="ARBA" id="ARBA00010928"/>
    </source>
</evidence>
<dbReference type="KEGG" id="ngr:NAEGRDRAFT_68788"/>
<keyword evidence="6" id="KW-0732">Signal</keyword>
<feature type="chain" id="PRO_5003037593" description="D-xylose 1-dehydrogenase (NADP(+), D-xylono-1,5-lactone-forming)" evidence="6">
    <location>
        <begin position="20"/>
        <end position="362"/>
    </location>
</feature>
<feature type="domain" description="GFO/IDH/MocA-like oxidoreductase" evidence="8">
    <location>
        <begin position="145"/>
        <end position="272"/>
    </location>
</feature>
<proteinExistence type="inferred from homology"/>
<dbReference type="Gene3D" id="3.30.360.10">
    <property type="entry name" value="Dihydrodipicolinate Reductase, domain 2"/>
    <property type="match status" value="1"/>
</dbReference>
<evidence type="ECO:0000313" key="10">
    <source>
        <dbReference type="Proteomes" id="UP000006671"/>
    </source>
</evidence>
<dbReference type="InterPro" id="IPR050984">
    <property type="entry name" value="Gfo/Idh/MocA_domain"/>
</dbReference>
<dbReference type="InParanoid" id="D2VIT4"/>
<dbReference type="GeneID" id="8852195"/>
<dbReference type="OrthoDB" id="2129491at2759"/>
<evidence type="ECO:0000256" key="6">
    <source>
        <dbReference type="SAM" id="SignalP"/>
    </source>
</evidence>
<dbReference type="PANTHER" id="PTHR22604">
    <property type="entry name" value="OXIDOREDUCTASES"/>
    <property type="match status" value="1"/>
</dbReference>
<gene>
    <name evidence="9" type="ORF">NAEGRDRAFT_68788</name>
</gene>
<dbReference type="SUPFAM" id="SSF55347">
    <property type="entry name" value="Glyceraldehyde-3-phosphate dehydrogenase-like, C-terminal domain"/>
    <property type="match status" value="1"/>
</dbReference>
<evidence type="ECO:0000259" key="8">
    <source>
        <dbReference type="Pfam" id="PF22725"/>
    </source>
</evidence>
<evidence type="ECO:0000259" key="7">
    <source>
        <dbReference type="Pfam" id="PF01408"/>
    </source>
</evidence>
<name>D2VIT4_NAEGR</name>
<dbReference type="GO" id="GO:0000166">
    <property type="term" value="F:nucleotide binding"/>
    <property type="evidence" value="ECO:0007669"/>
    <property type="project" value="InterPro"/>
</dbReference>
<dbReference type="GO" id="GO:0047837">
    <property type="term" value="F:D-xylose 1-dehydrogenase (NADP+) activity"/>
    <property type="evidence" value="ECO:0007669"/>
    <property type="project" value="UniProtKB-EC"/>
</dbReference>
<dbReference type="Pfam" id="PF22725">
    <property type="entry name" value="GFO_IDH_MocA_C3"/>
    <property type="match status" value="1"/>
</dbReference>
<evidence type="ECO:0000256" key="4">
    <source>
        <dbReference type="ARBA" id="ARBA00042988"/>
    </source>
</evidence>
<dbReference type="Proteomes" id="UP000006671">
    <property type="component" value="Unassembled WGS sequence"/>
</dbReference>
<keyword evidence="10" id="KW-1185">Reference proteome</keyword>
<accession>D2VIT4</accession>
<dbReference type="Pfam" id="PF01408">
    <property type="entry name" value="GFO_IDH_MocA"/>
    <property type="match status" value="1"/>
</dbReference>
<dbReference type="EC" id="1.1.1.179" evidence="3"/>
<dbReference type="eggNOG" id="KOG2741">
    <property type="taxonomic scope" value="Eukaryota"/>
</dbReference>
<dbReference type="VEuPathDB" id="AmoebaDB:NAEGRDRAFT_68788"/>
<reference evidence="9 10" key="1">
    <citation type="journal article" date="2010" name="Cell">
        <title>The genome of Naegleria gruberi illuminates early eukaryotic versatility.</title>
        <authorList>
            <person name="Fritz-Laylin L.K."/>
            <person name="Prochnik S.E."/>
            <person name="Ginger M.L."/>
            <person name="Dacks J.B."/>
            <person name="Carpenter M.L."/>
            <person name="Field M.C."/>
            <person name="Kuo A."/>
            <person name="Paredez A."/>
            <person name="Chapman J."/>
            <person name="Pham J."/>
            <person name="Shu S."/>
            <person name="Neupane R."/>
            <person name="Cipriano M."/>
            <person name="Mancuso J."/>
            <person name="Tu H."/>
            <person name="Salamov A."/>
            <person name="Lindquist E."/>
            <person name="Shapiro H."/>
            <person name="Lucas S."/>
            <person name="Grigoriev I.V."/>
            <person name="Cande W.Z."/>
            <person name="Fulton C."/>
            <person name="Rokhsar D.S."/>
            <person name="Dawson S.C."/>
        </authorList>
    </citation>
    <scope>NUCLEOTIDE SEQUENCE [LARGE SCALE GENOMIC DNA]</scope>
    <source>
        <strain evidence="9 10">NEG-M</strain>
    </source>
</reference>
<dbReference type="EMBL" id="GG738874">
    <property type="protein sequence ID" value="EFC43407.1"/>
    <property type="molecule type" value="Genomic_DNA"/>
</dbReference>
<feature type="signal peptide" evidence="6">
    <location>
        <begin position="1"/>
        <end position="19"/>
    </location>
</feature>
<dbReference type="SUPFAM" id="SSF51735">
    <property type="entry name" value="NAD(P)-binding Rossmann-fold domains"/>
    <property type="match status" value="1"/>
</dbReference>
<dbReference type="Gene3D" id="3.40.50.720">
    <property type="entry name" value="NAD(P)-binding Rossmann-like Domain"/>
    <property type="match status" value="1"/>
</dbReference>
<feature type="domain" description="Gfo/Idh/MocA-like oxidoreductase N-terminal" evidence="7">
    <location>
        <begin position="9"/>
        <end position="135"/>
    </location>
</feature>
<evidence type="ECO:0000256" key="2">
    <source>
        <dbReference type="ARBA" id="ARBA00023002"/>
    </source>
</evidence>
<dbReference type="FunCoup" id="D2VIT4">
    <property type="interactions" value="3"/>
</dbReference>
<comment type="catalytic activity">
    <reaction evidence="5">
        <text>D-xylose + NADP(+) = D-xylono-1,5-lactone + NADPH + H(+)</text>
        <dbReference type="Rhea" id="RHEA:22000"/>
        <dbReference type="ChEBI" id="CHEBI:15378"/>
        <dbReference type="ChEBI" id="CHEBI:15867"/>
        <dbReference type="ChEBI" id="CHEBI:53455"/>
        <dbReference type="ChEBI" id="CHEBI:57783"/>
        <dbReference type="ChEBI" id="CHEBI:58349"/>
        <dbReference type="EC" id="1.1.1.179"/>
    </reaction>
</comment>